<feature type="region of interest" description="Disordered" evidence="1">
    <location>
        <begin position="1"/>
        <end position="66"/>
    </location>
</feature>
<dbReference type="EMBL" id="QZBZ01000541">
    <property type="protein sequence ID" value="TIA28703.1"/>
    <property type="molecule type" value="Genomic_DNA"/>
</dbReference>
<sequence length="406" mass="43979">MRSRGRPRKTPVTVARSPVTLAATSRNEEIGTTEVDESDAFDPGAAQPHGEVQSARQTLPRRPKSEFDKAFSEFRSSQILRGTQPEPARPAEQVTAVENITGEEAEEPEIMVDAATASSLSQKDSPYELETTSQSIFDSNDSSTGLAINSSSGVHTLLVPLARRYSADAIVLDSQSYNATKTDADYRSGGYERETEAGLKFCEHIPEGFRRFRYNDPVEPFDENDQAPEAIAKGSNKLQAKSLKSDDGEEEEEVEEEVEDGSVKVKEGFLQLLKTTLRRLRNSELLQCDSQLVRRQDGTSGEIAILEALKALGTQLEVVSTRLQALEVRLTVAPTADGASCIESDDRLPYHHVGDGGHVTPTQASPEVDGGFTIATPAANHAALDQPALAQGSQFPKPQPAAIQTS</sequence>
<feature type="region of interest" description="Disordered" evidence="1">
    <location>
        <begin position="230"/>
        <end position="257"/>
    </location>
</feature>
<organism evidence="2 3">
    <name type="scientific">Aureobasidium pullulans</name>
    <name type="common">Black yeast</name>
    <name type="synonym">Pullularia pullulans</name>
    <dbReference type="NCBI Taxonomy" id="5580"/>
    <lineage>
        <taxon>Eukaryota</taxon>
        <taxon>Fungi</taxon>
        <taxon>Dikarya</taxon>
        <taxon>Ascomycota</taxon>
        <taxon>Pezizomycotina</taxon>
        <taxon>Dothideomycetes</taxon>
        <taxon>Dothideomycetidae</taxon>
        <taxon>Dothideales</taxon>
        <taxon>Saccotheciaceae</taxon>
        <taxon>Aureobasidium</taxon>
    </lineage>
</organism>
<protein>
    <submittedName>
        <fullName evidence="2">Uncharacterized protein</fullName>
    </submittedName>
</protein>
<evidence type="ECO:0000313" key="2">
    <source>
        <dbReference type="EMBL" id="TIA28703.1"/>
    </source>
</evidence>
<reference evidence="2 3" key="1">
    <citation type="submission" date="2018-10" db="EMBL/GenBank/DDBJ databases">
        <title>Fifty Aureobasidium pullulans genomes reveal a recombining polyextremotolerant generalist.</title>
        <authorList>
            <person name="Gostincar C."/>
            <person name="Turk M."/>
            <person name="Zajc J."/>
            <person name="Gunde-Cimerman N."/>
        </authorList>
    </citation>
    <scope>NUCLEOTIDE SEQUENCE [LARGE SCALE GENOMIC DNA]</scope>
    <source>
        <strain evidence="2 3">EXF-1645</strain>
    </source>
</reference>
<proteinExistence type="predicted"/>
<feature type="compositionally biased region" description="Acidic residues" evidence="1">
    <location>
        <begin position="247"/>
        <end position="257"/>
    </location>
</feature>
<name>A0A4T0B5F7_AURPU</name>
<dbReference type="AlphaFoldDB" id="A0A4T0B5F7"/>
<accession>A0A4T0B5F7</accession>
<dbReference type="Proteomes" id="UP000308724">
    <property type="component" value="Unassembled WGS sequence"/>
</dbReference>
<gene>
    <name evidence="2" type="ORF">D6C78_10619</name>
</gene>
<evidence type="ECO:0000256" key="1">
    <source>
        <dbReference type="SAM" id="MobiDB-lite"/>
    </source>
</evidence>
<comment type="caution">
    <text evidence="2">The sequence shown here is derived from an EMBL/GenBank/DDBJ whole genome shotgun (WGS) entry which is preliminary data.</text>
</comment>
<evidence type="ECO:0000313" key="3">
    <source>
        <dbReference type="Proteomes" id="UP000308724"/>
    </source>
</evidence>